<evidence type="ECO:0000259" key="12">
    <source>
        <dbReference type="Pfam" id="PF02163"/>
    </source>
</evidence>
<proteinExistence type="inferred from homology"/>
<evidence type="ECO:0000256" key="5">
    <source>
        <dbReference type="ARBA" id="ARBA00022692"/>
    </source>
</evidence>
<evidence type="ECO:0000256" key="1">
    <source>
        <dbReference type="ARBA" id="ARBA00001947"/>
    </source>
</evidence>
<reference evidence="13 14" key="1">
    <citation type="submission" date="2023-12" db="EMBL/GenBank/DDBJ databases">
        <title>Novel species of the genus Arcicella isolated from rivers.</title>
        <authorList>
            <person name="Lu H."/>
        </authorList>
    </citation>
    <scope>NUCLEOTIDE SEQUENCE [LARGE SCALE GENOMIC DNA]</scope>
    <source>
        <strain evidence="13 14">KCTC 23307</strain>
    </source>
</reference>
<feature type="transmembrane region" description="Helical" evidence="11">
    <location>
        <begin position="67"/>
        <end position="84"/>
    </location>
</feature>
<evidence type="ECO:0000256" key="3">
    <source>
        <dbReference type="ARBA" id="ARBA00007931"/>
    </source>
</evidence>
<dbReference type="NCBIfam" id="TIGR00054">
    <property type="entry name" value="RIP metalloprotease RseP"/>
    <property type="match status" value="1"/>
</dbReference>
<evidence type="ECO:0000256" key="4">
    <source>
        <dbReference type="ARBA" id="ARBA00022670"/>
    </source>
</evidence>
<dbReference type="PANTHER" id="PTHR42837:SF2">
    <property type="entry name" value="MEMBRANE METALLOPROTEASE ARASP2, CHLOROPLASTIC-RELATED"/>
    <property type="match status" value="1"/>
</dbReference>
<evidence type="ECO:0000256" key="11">
    <source>
        <dbReference type="RuleBase" id="RU362031"/>
    </source>
</evidence>
<comment type="caution">
    <text evidence="13">The sequence shown here is derived from an EMBL/GenBank/DDBJ whole genome shotgun (WGS) entry which is preliminary data.</text>
</comment>
<gene>
    <name evidence="13" type="primary">rseP</name>
    <name evidence="13" type="ORF">VB248_00770</name>
</gene>
<name>A0ABU5Q491_9BACT</name>
<evidence type="ECO:0000256" key="8">
    <source>
        <dbReference type="ARBA" id="ARBA00022989"/>
    </source>
</evidence>
<evidence type="ECO:0000313" key="13">
    <source>
        <dbReference type="EMBL" id="MEA5137640.1"/>
    </source>
</evidence>
<keyword evidence="4" id="KW-0645">Protease</keyword>
<evidence type="ECO:0000256" key="2">
    <source>
        <dbReference type="ARBA" id="ARBA00004141"/>
    </source>
</evidence>
<keyword evidence="10 11" id="KW-0472">Membrane</keyword>
<dbReference type="EMBL" id="JAYFUM010000001">
    <property type="protein sequence ID" value="MEA5137640.1"/>
    <property type="molecule type" value="Genomic_DNA"/>
</dbReference>
<dbReference type="GO" id="GO:0008237">
    <property type="term" value="F:metallopeptidase activity"/>
    <property type="evidence" value="ECO:0007669"/>
    <property type="project" value="UniProtKB-KW"/>
</dbReference>
<feature type="domain" description="Peptidase M50" evidence="12">
    <location>
        <begin position="10"/>
        <end position="455"/>
    </location>
</feature>
<keyword evidence="5 11" id="KW-0812">Transmembrane</keyword>
<feature type="transmembrane region" description="Helical" evidence="11">
    <location>
        <begin position="444"/>
        <end position="465"/>
    </location>
</feature>
<dbReference type="Gene3D" id="2.30.42.10">
    <property type="match status" value="2"/>
</dbReference>
<keyword evidence="11" id="KW-0479">Metal-binding</keyword>
<dbReference type="InterPro" id="IPR004387">
    <property type="entry name" value="Pept_M50_Zn"/>
</dbReference>
<evidence type="ECO:0000256" key="6">
    <source>
        <dbReference type="ARBA" id="ARBA00022801"/>
    </source>
</evidence>
<organism evidence="13 14">
    <name type="scientific">Arcicella rigui</name>
    <dbReference type="NCBI Taxonomy" id="797020"/>
    <lineage>
        <taxon>Bacteria</taxon>
        <taxon>Pseudomonadati</taxon>
        <taxon>Bacteroidota</taxon>
        <taxon>Cytophagia</taxon>
        <taxon>Cytophagales</taxon>
        <taxon>Flectobacillaceae</taxon>
        <taxon>Arcicella</taxon>
    </lineage>
</organism>
<dbReference type="RefSeq" id="WP_323294820.1">
    <property type="nucleotide sequence ID" value="NZ_JAYFUM010000001.1"/>
</dbReference>
<keyword evidence="8 11" id="KW-1133">Transmembrane helix</keyword>
<dbReference type="SUPFAM" id="SSF50156">
    <property type="entry name" value="PDZ domain-like"/>
    <property type="match status" value="2"/>
</dbReference>
<feature type="transmembrane region" description="Helical" evidence="11">
    <location>
        <begin position="396"/>
        <end position="418"/>
    </location>
</feature>
<protein>
    <recommendedName>
        <fullName evidence="11">Zinc metalloprotease</fullName>
        <ecNumber evidence="11">3.4.24.-</ecNumber>
    </recommendedName>
</protein>
<evidence type="ECO:0000313" key="14">
    <source>
        <dbReference type="Proteomes" id="UP001302949"/>
    </source>
</evidence>
<evidence type="ECO:0000256" key="10">
    <source>
        <dbReference type="ARBA" id="ARBA00023136"/>
    </source>
</evidence>
<feature type="transmembrane region" description="Helical" evidence="11">
    <location>
        <begin position="7"/>
        <end position="27"/>
    </location>
</feature>
<dbReference type="Pfam" id="PF02163">
    <property type="entry name" value="Peptidase_M50"/>
    <property type="match status" value="1"/>
</dbReference>
<dbReference type="Proteomes" id="UP001302949">
    <property type="component" value="Unassembled WGS sequence"/>
</dbReference>
<feature type="transmembrane region" description="Helical" evidence="11">
    <location>
        <begin position="39"/>
        <end position="58"/>
    </location>
</feature>
<dbReference type="PANTHER" id="PTHR42837">
    <property type="entry name" value="REGULATOR OF SIGMA-E PROTEASE RSEP"/>
    <property type="match status" value="1"/>
</dbReference>
<keyword evidence="9 11" id="KW-0482">Metalloprotease</keyword>
<comment type="subcellular location">
    <subcellularLocation>
        <location evidence="2">Membrane</location>
        <topology evidence="2">Multi-pass membrane protein</topology>
    </subcellularLocation>
</comment>
<evidence type="ECO:0000256" key="9">
    <source>
        <dbReference type="ARBA" id="ARBA00023049"/>
    </source>
</evidence>
<accession>A0ABU5Q491</accession>
<dbReference type="EC" id="3.4.24.-" evidence="11"/>
<feature type="transmembrane region" description="Helical" evidence="11">
    <location>
        <begin position="111"/>
        <end position="132"/>
    </location>
</feature>
<keyword evidence="7 11" id="KW-0862">Zinc</keyword>
<dbReference type="InterPro" id="IPR008915">
    <property type="entry name" value="Peptidase_M50"/>
</dbReference>
<dbReference type="CDD" id="cd06163">
    <property type="entry name" value="S2P-M50_PDZ_RseP-like"/>
    <property type="match status" value="1"/>
</dbReference>
<evidence type="ECO:0000256" key="7">
    <source>
        <dbReference type="ARBA" id="ARBA00022833"/>
    </source>
</evidence>
<comment type="cofactor">
    <cofactor evidence="1 11">
        <name>Zn(2+)</name>
        <dbReference type="ChEBI" id="CHEBI:29105"/>
    </cofactor>
</comment>
<dbReference type="InterPro" id="IPR036034">
    <property type="entry name" value="PDZ_sf"/>
</dbReference>
<comment type="similarity">
    <text evidence="3 11">Belongs to the peptidase M50B family.</text>
</comment>
<sequence length="473" mass="53272">MDGLIKLAQLILGLSILVSLHEFGHYITAKWFKMRVDKFYLFFDFLFPVPTVWNFALFKKKIGDTEYGLGWFPLGGYVSIAGMIDETQDASKLSAVPEPWEFRGKPAWQRLIVMLGGIIVNVLLGIAIFWGINYKLGNNYISKDELNKNGIYAGTLAQEVGFRTGDKVLKVNGKDLKEFKDIPDAILDNDLYYTVERNGKQIDVFIPAKFLNKLSDEKDQFVQPLQRFSIAQIQKPTKPSIIAQFFTKIKSFFGIKTPEPEFPAYKAGLKEGDKIVSLNGKPVVFFQLFKDNLEKYSGKEATLEIERNGKVFTKVIKLTKDGKLGFIPNLIIKISHEEYTIGEAFFVGVEEAFDVIVKNVKGFKKIFSGDVRADKALSGPFEIADLYGSQWNWLNFWSLTGLLSMALAFMNFLPIPALDGGHALFLLYEIITGRPPSEKVLERAQQVGTVILLALMVFVLGNGAFKTFFPIAK</sequence>
<keyword evidence="14" id="KW-1185">Reference proteome</keyword>
<keyword evidence="6 11" id="KW-0378">Hydrolase</keyword>